<accession>A0A327WI50</accession>
<name>A0A327WI50_LARAB</name>
<feature type="domain" description="RES" evidence="1">
    <location>
        <begin position="16"/>
        <end position="142"/>
    </location>
</feature>
<sequence length="154" mass="17564">MAIVYRVVRSRYADRPLDVTGTRLNGGRWNPPGIGILYTAEHPALALLEILVHMPQVPYQELPAYQLFQLEIPDDSQRLLRAEDLPAYWNEPTYANSQRILAEWLTRPDVLALGVPSSVLPDGINYLLHPAHPTFASIRIVEEKPLLLDPRLWH</sequence>
<gene>
    <name evidence="2" type="ORF">LX87_05275</name>
</gene>
<dbReference type="Pfam" id="PF08808">
    <property type="entry name" value="RES"/>
    <property type="match status" value="1"/>
</dbReference>
<evidence type="ECO:0000313" key="3">
    <source>
        <dbReference type="Proteomes" id="UP000248790"/>
    </source>
</evidence>
<dbReference type="AlphaFoldDB" id="A0A327WI50"/>
<comment type="caution">
    <text evidence="2">The sequence shown here is derived from an EMBL/GenBank/DDBJ whole genome shotgun (WGS) entry which is preliminary data.</text>
</comment>
<reference evidence="2 3" key="1">
    <citation type="submission" date="2018-06" db="EMBL/GenBank/DDBJ databases">
        <title>Genomic Encyclopedia of Archaeal and Bacterial Type Strains, Phase II (KMG-II): from individual species to whole genera.</title>
        <authorList>
            <person name="Goeker M."/>
        </authorList>
    </citation>
    <scope>NUCLEOTIDE SEQUENCE [LARGE SCALE GENOMIC DNA]</scope>
    <source>
        <strain evidence="2 3">DSM 21851</strain>
    </source>
</reference>
<dbReference type="InterPro" id="IPR014914">
    <property type="entry name" value="RES_dom"/>
</dbReference>
<dbReference type="OrthoDB" id="9789501at2"/>
<dbReference type="SMART" id="SM00953">
    <property type="entry name" value="RES"/>
    <property type="match status" value="1"/>
</dbReference>
<keyword evidence="3" id="KW-1185">Reference proteome</keyword>
<proteinExistence type="predicted"/>
<protein>
    <submittedName>
        <fullName evidence="2">RES domain-containing protein</fullName>
    </submittedName>
</protein>
<dbReference type="Proteomes" id="UP000248790">
    <property type="component" value="Unassembled WGS sequence"/>
</dbReference>
<evidence type="ECO:0000313" key="2">
    <source>
        <dbReference type="EMBL" id="RAJ91058.1"/>
    </source>
</evidence>
<dbReference type="RefSeq" id="WP_111631285.1">
    <property type="nucleotide sequence ID" value="NZ_QLMC01000009.1"/>
</dbReference>
<dbReference type="EMBL" id="QLMC01000009">
    <property type="protein sequence ID" value="RAJ91058.1"/>
    <property type="molecule type" value="Genomic_DNA"/>
</dbReference>
<organism evidence="2 3">
    <name type="scientific">Larkinella arboricola</name>
    <dbReference type="NCBI Taxonomy" id="643671"/>
    <lineage>
        <taxon>Bacteria</taxon>
        <taxon>Pseudomonadati</taxon>
        <taxon>Bacteroidota</taxon>
        <taxon>Cytophagia</taxon>
        <taxon>Cytophagales</taxon>
        <taxon>Spirosomataceae</taxon>
        <taxon>Larkinella</taxon>
    </lineage>
</organism>
<evidence type="ECO:0000259" key="1">
    <source>
        <dbReference type="SMART" id="SM00953"/>
    </source>
</evidence>